<evidence type="ECO:0000256" key="6">
    <source>
        <dbReference type="RuleBase" id="RU361187"/>
    </source>
</evidence>
<accession>A0A495J243</accession>
<evidence type="ECO:0000256" key="1">
    <source>
        <dbReference type="ARBA" id="ARBA00009865"/>
    </source>
</evidence>
<dbReference type="InterPro" id="IPR051795">
    <property type="entry name" value="Glycosyl_Hydrlase_43"/>
</dbReference>
<dbReference type="InterPro" id="IPR006710">
    <property type="entry name" value="Glyco_hydro_43"/>
</dbReference>
<evidence type="ECO:0000256" key="4">
    <source>
        <dbReference type="PIRSR" id="PIRSR606710-1"/>
    </source>
</evidence>
<comment type="caution">
    <text evidence="8">The sequence shown here is derived from an EMBL/GenBank/DDBJ whole genome shotgun (WGS) entry which is preliminary data.</text>
</comment>
<dbReference type="GO" id="GO:0004553">
    <property type="term" value="F:hydrolase activity, hydrolyzing O-glycosyl compounds"/>
    <property type="evidence" value="ECO:0007669"/>
    <property type="project" value="InterPro"/>
</dbReference>
<gene>
    <name evidence="8" type="ORF">BDD43_2598</name>
</gene>
<dbReference type="PANTHER" id="PTHR42812:SF12">
    <property type="entry name" value="BETA-XYLOSIDASE-RELATED"/>
    <property type="match status" value="1"/>
</dbReference>
<evidence type="ECO:0000256" key="2">
    <source>
        <dbReference type="ARBA" id="ARBA00022801"/>
    </source>
</evidence>
<evidence type="ECO:0000313" key="8">
    <source>
        <dbReference type="EMBL" id="RKR82418.1"/>
    </source>
</evidence>
<keyword evidence="3 6" id="KW-0326">Glycosidase</keyword>
<keyword evidence="9" id="KW-1185">Reference proteome</keyword>
<keyword evidence="7" id="KW-0732">Signal</keyword>
<dbReference type="PANTHER" id="PTHR42812">
    <property type="entry name" value="BETA-XYLOSIDASE"/>
    <property type="match status" value="1"/>
</dbReference>
<dbReference type="Gene3D" id="2.115.10.20">
    <property type="entry name" value="Glycosyl hydrolase domain, family 43"/>
    <property type="match status" value="1"/>
</dbReference>
<dbReference type="GO" id="GO:0005975">
    <property type="term" value="P:carbohydrate metabolic process"/>
    <property type="evidence" value="ECO:0007669"/>
    <property type="project" value="InterPro"/>
</dbReference>
<dbReference type="SUPFAM" id="SSF75005">
    <property type="entry name" value="Arabinanase/levansucrase/invertase"/>
    <property type="match status" value="1"/>
</dbReference>
<dbReference type="AlphaFoldDB" id="A0A495J243"/>
<proteinExistence type="inferred from homology"/>
<feature type="active site" description="Proton acceptor" evidence="4">
    <location>
        <position position="74"/>
    </location>
</feature>
<dbReference type="Pfam" id="PF04616">
    <property type="entry name" value="Glyco_hydro_43"/>
    <property type="match status" value="1"/>
</dbReference>
<organism evidence="8 9">
    <name type="scientific">Mucilaginibacter gracilis</name>
    <dbReference type="NCBI Taxonomy" id="423350"/>
    <lineage>
        <taxon>Bacteria</taxon>
        <taxon>Pseudomonadati</taxon>
        <taxon>Bacteroidota</taxon>
        <taxon>Sphingobacteriia</taxon>
        <taxon>Sphingobacteriales</taxon>
        <taxon>Sphingobacteriaceae</taxon>
        <taxon>Mucilaginibacter</taxon>
    </lineage>
</organism>
<evidence type="ECO:0000256" key="7">
    <source>
        <dbReference type="SAM" id="SignalP"/>
    </source>
</evidence>
<evidence type="ECO:0000256" key="3">
    <source>
        <dbReference type="ARBA" id="ARBA00023295"/>
    </source>
</evidence>
<evidence type="ECO:0000313" key="9">
    <source>
        <dbReference type="Proteomes" id="UP000268007"/>
    </source>
</evidence>
<dbReference type="EMBL" id="RBKU01000001">
    <property type="protein sequence ID" value="RKR82418.1"/>
    <property type="molecule type" value="Genomic_DNA"/>
</dbReference>
<feature type="site" description="Important for catalytic activity, responsible for pKa modulation of the active site Glu and correct orientation of both the proton donor and substrate" evidence="5">
    <location>
        <position position="194"/>
    </location>
</feature>
<keyword evidence="2 6" id="KW-0378">Hydrolase</keyword>
<sequence>MKFTPRLLNSTWPKVLLLFILCLNFNAALKAQEVTGGERPAYVKSNTSGLISPGTHVFKYKNPIIQDTTISMRDHAIIRVGKKWYCTGTSLPVWTGPNPGVRLLVSDDMIHWKQDSWLIDASKLPPDCPYNGRFWAPEIHYIKGKFWLIVNSGKVTPQDPKGMANHSIWLFSAQKVTGPYKLVNGPLTPQYNNDATLFEDTDGQVYLYCSGNGLFQAKLDLEKGKIIGELQKFRTARESINPRWMWGGIEGPFVLKREGVYYMFFSTWTRGYEVGLLKSRSPLGPWVLASPEPIFGTRKKAYRGEIAKVAGDFEDTPDPYCETGHNAIFEGPDGKLWSSCHYVFYKGQKFPSVNEMAEPKPQMGIEPLYFRNGIFTIGKPTWTEQTVRYTIK</sequence>
<feature type="chain" id="PRO_5019801149" evidence="7">
    <location>
        <begin position="31"/>
        <end position="392"/>
    </location>
</feature>
<dbReference type="InterPro" id="IPR023296">
    <property type="entry name" value="Glyco_hydro_beta-prop_sf"/>
</dbReference>
<evidence type="ECO:0000256" key="5">
    <source>
        <dbReference type="PIRSR" id="PIRSR606710-2"/>
    </source>
</evidence>
<feature type="active site" description="Proton donor" evidence="4">
    <location>
        <position position="250"/>
    </location>
</feature>
<protein>
    <submittedName>
        <fullName evidence="8">Glycosyl hydrolase family 43</fullName>
    </submittedName>
</protein>
<name>A0A495J243_9SPHI</name>
<feature type="signal peptide" evidence="7">
    <location>
        <begin position="1"/>
        <end position="30"/>
    </location>
</feature>
<comment type="similarity">
    <text evidence="1 6">Belongs to the glycosyl hydrolase 43 family.</text>
</comment>
<reference evidence="8 9" key="1">
    <citation type="submission" date="2018-10" db="EMBL/GenBank/DDBJ databases">
        <title>Genomic Encyclopedia of Archaeal and Bacterial Type Strains, Phase II (KMG-II): from individual species to whole genera.</title>
        <authorList>
            <person name="Goeker M."/>
        </authorList>
    </citation>
    <scope>NUCLEOTIDE SEQUENCE [LARGE SCALE GENOMIC DNA]</scope>
    <source>
        <strain evidence="8 9">DSM 18602</strain>
    </source>
</reference>
<dbReference type="Proteomes" id="UP000268007">
    <property type="component" value="Unassembled WGS sequence"/>
</dbReference>